<dbReference type="EMBL" id="MU151143">
    <property type="protein sequence ID" value="KAF9449014.1"/>
    <property type="molecule type" value="Genomic_DNA"/>
</dbReference>
<protein>
    <recommendedName>
        <fullName evidence="2">Fungal-type protein kinase domain-containing protein</fullName>
    </recommendedName>
</protein>
<feature type="compositionally biased region" description="Acidic residues" evidence="1">
    <location>
        <begin position="811"/>
        <end position="820"/>
    </location>
</feature>
<sequence length="845" mass="96650">MEKGGTGTSKNVPRTPRKPGSKVVPSTPRKVRGEGGEYGQDKLRSAIAKEMAEEMLECPLDEFMNHYAPFRPSQESIDNVFNKYTKHTHEERLLKRVEQDCETQQQTGWVWNDFELPPSSLTESEDAIFRNLEKIMQDIREQPCADVASESRQSQLYYRSCPNTTLQSEIIGTTFRFDACITDNPENTSTVALANTAVIAEFKKGLKDRHENRKQLVSAASHIMNDDPRRMWIYGITVEDNMMSIWYFCRSHSVKSKPFDFTKDIKTFIRVIMSLLYATREEIGYDPTVHRVEHDGRICYVYELKTVEGRKYFRTLDPLFNSRVLCITGRKTRVWEAVEVAGIAGPALKKKHGARKVALKDVWLDESSKTEKEIQDKVFDALERVKEEDYSWAPSYLREYIRPALHDGGYKKYFMEILCDTLLPGTKPRHPTATPRPDLLKPQLAEVEVSSKSILQGSTQAWVSGRSSRNHSSGVSSTTKARLPRDYKTKVHYRLVYGEVGHSLDSAQDLKTSFNSIQDVFVALVLLYLARWVHRDVSTGNIILVEGTDRIRGKLSDLEYAKEFSADTVSGDPKTGTPYFMPLEIHSSSTFYIPPFSVLDPASLDPDSLPVLDLRDQDDMQVGPTPTGEEVETLAPKFKFQHDLESLWWIILWIFLCRVKFSSESAAQLRAMIFQASDTPDVMRRYLFTNSSSYFNSKLRNCLHPRHTATIRALDGIRTALCDSYGSKDMFTNIDKPTAYGPIYALFWSSLLSIVNYIVSEKDPVPLDVDADYEPSSHSRIDSQALEPHSEVEPRHVRAHTSAWDDKEYVPEEDEGQEQDENGKRKRVEWGEDLVPRIRMRTRNS</sequence>
<dbReference type="PANTHER" id="PTHR38248:SF2">
    <property type="entry name" value="FUNK1 11"/>
    <property type="match status" value="1"/>
</dbReference>
<feature type="region of interest" description="Disordered" evidence="1">
    <location>
        <begin position="769"/>
        <end position="829"/>
    </location>
</feature>
<proteinExistence type="predicted"/>
<evidence type="ECO:0000259" key="2">
    <source>
        <dbReference type="Pfam" id="PF17667"/>
    </source>
</evidence>
<feature type="compositionally biased region" description="Low complexity" evidence="1">
    <location>
        <begin position="463"/>
        <end position="477"/>
    </location>
</feature>
<dbReference type="Gene3D" id="1.10.510.10">
    <property type="entry name" value="Transferase(Phosphotransferase) domain 1"/>
    <property type="match status" value="1"/>
</dbReference>
<evidence type="ECO:0000313" key="3">
    <source>
        <dbReference type="EMBL" id="KAF9449014.1"/>
    </source>
</evidence>
<dbReference type="InterPro" id="IPR040976">
    <property type="entry name" value="Pkinase_fungal"/>
</dbReference>
<dbReference type="AlphaFoldDB" id="A0A9P5XDI1"/>
<feature type="domain" description="Fungal-type protein kinase" evidence="2">
    <location>
        <begin position="186"/>
        <end position="655"/>
    </location>
</feature>
<feature type="region of interest" description="Disordered" evidence="1">
    <location>
        <begin position="460"/>
        <end position="483"/>
    </location>
</feature>
<accession>A0A9P5XDI1</accession>
<comment type="caution">
    <text evidence="3">The sequence shown here is derived from an EMBL/GenBank/DDBJ whole genome shotgun (WGS) entry which is preliminary data.</text>
</comment>
<dbReference type="OrthoDB" id="3271139at2759"/>
<dbReference type="PANTHER" id="PTHR38248">
    <property type="entry name" value="FUNK1 6"/>
    <property type="match status" value="1"/>
</dbReference>
<feature type="compositionally biased region" description="Basic and acidic residues" evidence="1">
    <location>
        <begin position="31"/>
        <end position="41"/>
    </location>
</feature>
<keyword evidence="4" id="KW-1185">Reference proteome</keyword>
<dbReference type="SUPFAM" id="SSF56112">
    <property type="entry name" value="Protein kinase-like (PK-like)"/>
    <property type="match status" value="1"/>
</dbReference>
<evidence type="ECO:0000313" key="4">
    <source>
        <dbReference type="Proteomes" id="UP000807342"/>
    </source>
</evidence>
<dbReference type="InterPro" id="IPR011009">
    <property type="entry name" value="Kinase-like_dom_sf"/>
</dbReference>
<dbReference type="Pfam" id="PF17667">
    <property type="entry name" value="Pkinase_fungal"/>
    <property type="match status" value="1"/>
</dbReference>
<feature type="region of interest" description="Disordered" evidence="1">
    <location>
        <begin position="1"/>
        <end position="41"/>
    </location>
</feature>
<evidence type="ECO:0000256" key="1">
    <source>
        <dbReference type="SAM" id="MobiDB-lite"/>
    </source>
</evidence>
<organism evidence="3 4">
    <name type="scientific">Macrolepiota fuliginosa MF-IS2</name>
    <dbReference type="NCBI Taxonomy" id="1400762"/>
    <lineage>
        <taxon>Eukaryota</taxon>
        <taxon>Fungi</taxon>
        <taxon>Dikarya</taxon>
        <taxon>Basidiomycota</taxon>
        <taxon>Agaricomycotina</taxon>
        <taxon>Agaricomycetes</taxon>
        <taxon>Agaricomycetidae</taxon>
        <taxon>Agaricales</taxon>
        <taxon>Agaricineae</taxon>
        <taxon>Agaricaceae</taxon>
        <taxon>Macrolepiota</taxon>
    </lineage>
</organism>
<reference evidence="3" key="1">
    <citation type="submission" date="2020-11" db="EMBL/GenBank/DDBJ databases">
        <authorList>
            <consortium name="DOE Joint Genome Institute"/>
            <person name="Ahrendt S."/>
            <person name="Riley R."/>
            <person name="Andreopoulos W."/>
            <person name="Labutti K."/>
            <person name="Pangilinan J."/>
            <person name="Ruiz-Duenas F.J."/>
            <person name="Barrasa J.M."/>
            <person name="Sanchez-Garcia M."/>
            <person name="Camarero S."/>
            <person name="Miyauchi S."/>
            <person name="Serrano A."/>
            <person name="Linde D."/>
            <person name="Babiker R."/>
            <person name="Drula E."/>
            <person name="Ayuso-Fernandez I."/>
            <person name="Pacheco R."/>
            <person name="Padilla G."/>
            <person name="Ferreira P."/>
            <person name="Barriuso J."/>
            <person name="Kellner H."/>
            <person name="Castanera R."/>
            <person name="Alfaro M."/>
            <person name="Ramirez L."/>
            <person name="Pisabarro A.G."/>
            <person name="Kuo A."/>
            <person name="Tritt A."/>
            <person name="Lipzen A."/>
            <person name="He G."/>
            <person name="Yan M."/>
            <person name="Ng V."/>
            <person name="Cullen D."/>
            <person name="Martin F."/>
            <person name="Rosso M.-N."/>
            <person name="Henrissat B."/>
            <person name="Hibbett D."/>
            <person name="Martinez A.T."/>
            <person name="Grigoriev I.V."/>
        </authorList>
    </citation>
    <scope>NUCLEOTIDE SEQUENCE</scope>
    <source>
        <strain evidence="3">MF-IS2</strain>
    </source>
</reference>
<name>A0A9P5XDI1_9AGAR</name>
<gene>
    <name evidence="3" type="ORF">P691DRAFT_703938</name>
</gene>
<dbReference type="Proteomes" id="UP000807342">
    <property type="component" value="Unassembled WGS sequence"/>
</dbReference>